<dbReference type="GeneID" id="24874562"/>
<accession>A0A3G1B3B2</accession>
<dbReference type="AlphaFoldDB" id="A0A3G1B3B2"/>
<keyword evidence="1" id="KW-1133">Transmembrane helix</keyword>
<dbReference type="EMBL" id="CP011097">
    <property type="protein sequence ID" value="AJZ76356.1"/>
    <property type="molecule type" value="Genomic_DNA"/>
</dbReference>
<organism evidence="2 3">
    <name type="scientific">Candidatus Nitrosotenuis cloacae</name>
    <dbReference type="NCBI Taxonomy" id="1603555"/>
    <lineage>
        <taxon>Archaea</taxon>
        <taxon>Nitrososphaerota</taxon>
        <taxon>Candidatus Nitrosotenuis</taxon>
    </lineage>
</organism>
<evidence type="ECO:0000313" key="2">
    <source>
        <dbReference type="EMBL" id="AJZ76356.1"/>
    </source>
</evidence>
<feature type="transmembrane region" description="Helical" evidence="1">
    <location>
        <begin position="18"/>
        <end position="40"/>
    </location>
</feature>
<gene>
    <name evidence="2" type="ORF">SU86_008305</name>
</gene>
<dbReference type="Proteomes" id="UP000266745">
    <property type="component" value="Chromosome"/>
</dbReference>
<evidence type="ECO:0000256" key="1">
    <source>
        <dbReference type="SAM" id="Phobius"/>
    </source>
</evidence>
<dbReference type="OrthoDB" id="5755at2157"/>
<reference evidence="2 3" key="1">
    <citation type="journal article" date="2016" name="Sci. Rep.">
        <title>A novel ammonia-oxidizing archaeon from wastewater treatment plant: Its enrichment, physiological and genomic characteristics.</title>
        <authorList>
            <person name="Li Y."/>
            <person name="Ding K."/>
            <person name="Wen X."/>
            <person name="Zhang B."/>
            <person name="Shen B."/>
            <person name="Yang Y."/>
        </authorList>
    </citation>
    <scope>NUCLEOTIDE SEQUENCE [LARGE SCALE GENOMIC DNA]</scope>
    <source>
        <strain evidence="2 3">SAT1</strain>
    </source>
</reference>
<keyword evidence="1" id="KW-0812">Transmembrane</keyword>
<sequence length="178" mass="20551">MNWPGLGNPAKRKGTIRYLIITAVIAISVGTASIFIQQWLNMDNPLRVCINDIESDYKISATLELYVDKQKIEIPANIGNNENCRHSLYTLTNDGVIHAEWKHEYPFEIGHFLWTWTTYHENGFPMRDMDESRSKVFVDGKETGSLIREPLVDGAHYRAEFFTKNYDEASEHDFLPPQ</sequence>
<dbReference type="KEGG" id="tah:SU86_008305"/>
<dbReference type="RefSeq" id="WP_048187067.1">
    <property type="nucleotide sequence ID" value="NZ_CP011097.1"/>
</dbReference>
<name>A0A3G1B3B2_9ARCH</name>
<keyword evidence="1" id="KW-0472">Membrane</keyword>
<protein>
    <submittedName>
        <fullName evidence="2">Uncharacterized protein</fullName>
    </submittedName>
</protein>
<evidence type="ECO:0000313" key="3">
    <source>
        <dbReference type="Proteomes" id="UP000266745"/>
    </source>
</evidence>
<proteinExistence type="predicted"/>
<keyword evidence="3" id="KW-1185">Reference proteome</keyword>